<evidence type="ECO:0000313" key="2">
    <source>
        <dbReference type="EMBL" id="ORX37065.1"/>
    </source>
</evidence>
<dbReference type="PANTHER" id="PTHR14614:SF142">
    <property type="entry name" value="FAM86 N-TERMINAL DOMAIN-CONTAINING PROTEIN"/>
    <property type="match status" value="1"/>
</dbReference>
<feature type="region of interest" description="Disordered" evidence="1">
    <location>
        <begin position="58"/>
        <end position="79"/>
    </location>
</feature>
<accession>A0A1Y1UIY2</accession>
<dbReference type="GeneID" id="33554547"/>
<dbReference type="STRING" id="4999.A0A1Y1UIY2"/>
<dbReference type="InterPro" id="IPR029063">
    <property type="entry name" value="SAM-dependent_MTases_sf"/>
</dbReference>
<protein>
    <recommendedName>
        <fullName evidence="4">Methyltransferase-domain-containing protein</fullName>
    </recommendedName>
</protein>
<dbReference type="InterPro" id="IPR019410">
    <property type="entry name" value="Methyltransf_16"/>
</dbReference>
<dbReference type="Proteomes" id="UP000193218">
    <property type="component" value="Unassembled WGS sequence"/>
</dbReference>
<dbReference type="SUPFAM" id="SSF53335">
    <property type="entry name" value="S-adenosyl-L-methionine-dependent methyltransferases"/>
    <property type="match status" value="1"/>
</dbReference>
<keyword evidence="3" id="KW-1185">Reference proteome</keyword>
<reference evidence="2 3" key="1">
    <citation type="submission" date="2017-03" db="EMBL/GenBank/DDBJ databases">
        <title>Widespread Adenine N6-methylation of Active Genes in Fungi.</title>
        <authorList>
            <consortium name="DOE Joint Genome Institute"/>
            <person name="Mondo S.J."/>
            <person name="Dannebaum R.O."/>
            <person name="Kuo R.C."/>
            <person name="Louie K.B."/>
            <person name="Bewick A.J."/>
            <person name="Labutti K."/>
            <person name="Haridas S."/>
            <person name="Kuo A."/>
            <person name="Salamov A."/>
            <person name="Ahrendt S.R."/>
            <person name="Lau R."/>
            <person name="Bowen B.P."/>
            <person name="Lipzen A."/>
            <person name="Sullivan W."/>
            <person name="Andreopoulos W.B."/>
            <person name="Clum A."/>
            <person name="Lindquist E."/>
            <person name="Daum C."/>
            <person name="Northen T.R."/>
            <person name="Ramamoorthy G."/>
            <person name="Schmitz R.J."/>
            <person name="Gryganskyi A."/>
            <person name="Culley D."/>
            <person name="Magnuson J."/>
            <person name="James T.Y."/>
            <person name="O'Malley M.A."/>
            <person name="Stajich J.E."/>
            <person name="Spatafora J.W."/>
            <person name="Visel A."/>
            <person name="Grigoriev I.V."/>
        </authorList>
    </citation>
    <scope>NUCLEOTIDE SEQUENCE [LARGE SCALE GENOMIC DNA]</scope>
    <source>
        <strain evidence="2 3">NRRL Y-17943</strain>
    </source>
</reference>
<dbReference type="AlphaFoldDB" id="A0A1Y1UIY2"/>
<evidence type="ECO:0008006" key="4">
    <source>
        <dbReference type="Google" id="ProtNLM"/>
    </source>
</evidence>
<dbReference type="GO" id="GO:0008757">
    <property type="term" value="F:S-adenosylmethionine-dependent methyltransferase activity"/>
    <property type="evidence" value="ECO:0007669"/>
    <property type="project" value="UniProtKB-ARBA"/>
</dbReference>
<comment type="caution">
    <text evidence="2">The sequence shown here is derived from an EMBL/GenBank/DDBJ whole genome shotgun (WGS) entry which is preliminary data.</text>
</comment>
<proteinExistence type="predicted"/>
<dbReference type="Pfam" id="PF10294">
    <property type="entry name" value="Methyltransf_16"/>
    <property type="match status" value="1"/>
</dbReference>
<dbReference type="EMBL" id="NBSH01000006">
    <property type="protein sequence ID" value="ORX37065.1"/>
    <property type="molecule type" value="Genomic_DNA"/>
</dbReference>
<dbReference type="OrthoDB" id="433955at2759"/>
<feature type="region of interest" description="Disordered" evidence="1">
    <location>
        <begin position="533"/>
        <end position="573"/>
    </location>
</feature>
<feature type="compositionally biased region" description="Low complexity" evidence="1">
    <location>
        <begin position="548"/>
        <end position="561"/>
    </location>
</feature>
<feature type="compositionally biased region" description="Acidic residues" evidence="1">
    <location>
        <begin position="59"/>
        <end position="72"/>
    </location>
</feature>
<feature type="compositionally biased region" description="Basic and acidic residues" evidence="1">
    <location>
        <begin position="535"/>
        <end position="544"/>
    </location>
</feature>
<feature type="region of interest" description="Disordered" evidence="1">
    <location>
        <begin position="92"/>
        <end position="118"/>
    </location>
</feature>
<evidence type="ECO:0000313" key="3">
    <source>
        <dbReference type="Proteomes" id="UP000193218"/>
    </source>
</evidence>
<dbReference type="PANTHER" id="PTHR14614">
    <property type="entry name" value="HEPATOCELLULAR CARCINOMA-ASSOCIATED ANTIGEN"/>
    <property type="match status" value="1"/>
</dbReference>
<dbReference type="RefSeq" id="XP_021871103.1">
    <property type="nucleotide sequence ID" value="XM_022012739.1"/>
</dbReference>
<sequence length="592" mass="64714">MSIPSFIPSSFLPYLPKSTTSLYPLSPQDLLGHIAILRELYLPPIHGGFNASDLRDLAAEEEDDDDDEEDDSGSSKNGLRVTVKKLGGLHLDTGSDGLGKGNDESDDDGSEGAVSMDENDVDDGAEAAHLDPFERDWATKWLSGLLRRAQSWMEERESEESIVDEHGTEYRDIEAVLRDATAVMAMMAGTSAAGSLTRHLVFPVHPSLAPHIRALNASLAPTPAMSPETSNFLTSLATSPTSPLVPFLSAREMSSSPKTIRRRASSVARSTRSQNALSTSPETVRTFVSTSSGRRYRKTSRRRALIPVLLHDAPMADHLSVGVQTWGSAILLGREISLHPDEFELFPKAGCRGKRILELGAGTGLLSILCRKLLTLHDSTVEVSPPPEHLVLATDFHPDVLNNLKVCVDLNFPPQTGLVDNPPAHGVDIAQLDWREFPAAMEKRLSHEAVVKDSSLDSGTGAMYDEPFDLVLASDCVYDPTHSELLYQVASWVLRLPDPSIPGDAGGTFHILSPLRPTFTPEIESIDVHFPTHRSYRDSSDQKDVPPSLGLGRSRGLRLGTRGSGKRSVRGKRGEGRTDEVLGYWWWDIGWE</sequence>
<gene>
    <name evidence="2" type="ORF">BD324DRAFT_424024</name>
</gene>
<evidence type="ECO:0000256" key="1">
    <source>
        <dbReference type="SAM" id="MobiDB-lite"/>
    </source>
</evidence>
<feature type="region of interest" description="Disordered" evidence="1">
    <location>
        <begin position="255"/>
        <end position="282"/>
    </location>
</feature>
<dbReference type="Gene3D" id="3.40.50.150">
    <property type="entry name" value="Vaccinia Virus protein VP39"/>
    <property type="match status" value="1"/>
</dbReference>
<dbReference type="InParanoid" id="A0A1Y1UIY2"/>
<name>A0A1Y1UIY2_9TREE</name>
<organism evidence="2 3">
    <name type="scientific">Kockovaella imperatae</name>
    <dbReference type="NCBI Taxonomy" id="4999"/>
    <lineage>
        <taxon>Eukaryota</taxon>
        <taxon>Fungi</taxon>
        <taxon>Dikarya</taxon>
        <taxon>Basidiomycota</taxon>
        <taxon>Agaricomycotina</taxon>
        <taxon>Tremellomycetes</taxon>
        <taxon>Tremellales</taxon>
        <taxon>Cuniculitremaceae</taxon>
        <taxon>Kockovaella</taxon>
    </lineage>
</organism>